<reference evidence="1 2" key="1">
    <citation type="journal article" date="2022" name="bioRxiv">
        <title>Genomics of Preaxostyla Flagellates Illuminates Evolutionary Transitions and the Path Towards Mitochondrial Loss.</title>
        <authorList>
            <person name="Novak L.V.F."/>
            <person name="Treitli S.C."/>
            <person name="Pyrih J."/>
            <person name="Halakuc P."/>
            <person name="Pipaliya S.V."/>
            <person name="Vacek V."/>
            <person name="Brzon O."/>
            <person name="Soukal P."/>
            <person name="Eme L."/>
            <person name="Dacks J.B."/>
            <person name="Karnkowska A."/>
            <person name="Elias M."/>
            <person name="Hampl V."/>
        </authorList>
    </citation>
    <scope>NUCLEOTIDE SEQUENCE [LARGE SCALE GENOMIC DNA]</scope>
    <source>
        <strain evidence="1">NAU3</strain>
        <tissue evidence="1">Gut</tissue>
    </source>
</reference>
<dbReference type="Proteomes" id="UP001281761">
    <property type="component" value="Unassembled WGS sequence"/>
</dbReference>
<comment type="caution">
    <text evidence="1">The sequence shown here is derived from an EMBL/GenBank/DDBJ whole genome shotgun (WGS) entry which is preliminary data.</text>
</comment>
<sequence>MSQLATSTVLTCPPANVIHSNQSTFSIETLHFAADPQLENDGQSTNTSEGWWGKDWLDRTVIDKRAERELGGRVCGRWTETGKAIESCWQTMM</sequence>
<name>A0ABQ9YB49_9EUKA</name>
<evidence type="ECO:0000313" key="2">
    <source>
        <dbReference type="Proteomes" id="UP001281761"/>
    </source>
</evidence>
<protein>
    <submittedName>
        <fullName evidence="1">Uncharacterized protein</fullName>
    </submittedName>
</protein>
<accession>A0ABQ9YB49</accession>
<evidence type="ECO:0000313" key="1">
    <source>
        <dbReference type="EMBL" id="KAK2960905.1"/>
    </source>
</evidence>
<keyword evidence="2" id="KW-1185">Reference proteome</keyword>
<organism evidence="1 2">
    <name type="scientific">Blattamonas nauphoetae</name>
    <dbReference type="NCBI Taxonomy" id="2049346"/>
    <lineage>
        <taxon>Eukaryota</taxon>
        <taxon>Metamonada</taxon>
        <taxon>Preaxostyla</taxon>
        <taxon>Oxymonadida</taxon>
        <taxon>Blattamonas</taxon>
    </lineage>
</organism>
<gene>
    <name evidence="1" type="ORF">BLNAU_3992</name>
</gene>
<dbReference type="EMBL" id="JARBJD010000019">
    <property type="protein sequence ID" value="KAK2960905.1"/>
    <property type="molecule type" value="Genomic_DNA"/>
</dbReference>
<proteinExistence type="predicted"/>